<dbReference type="PROSITE" id="PS50011">
    <property type="entry name" value="PROTEIN_KINASE_DOM"/>
    <property type="match status" value="1"/>
</dbReference>
<dbReference type="GO" id="GO:0043005">
    <property type="term" value="C:neuron projection"/>
    <property type="evidence" value="ECO:0007669"/>
    <property type="project" value="TreeGrafter"/>
</dbReference>
<reference evidence="10" key="3">
    <citation type="submission" date="2025-09" db="UniProtKB">
        <authorList>
            <consortium name="Ensembl"/>
        </authorList>
    </citation>
    <scope>IDENTIFICATION</scope>
</reference>
<dbReference type="PROSITE" id="PS00107">
    <property type="entry name" value="PROTEIN_KINASE_ATP"/>
    <property type="match status" value="1"/>
</dbReference>
<feature type="compositionally biased region" description="Basic and acidic residues" evidence="8">
    <location>
        <begin position="550"/>
        <end position="561"/>
    </location>
</feature>
<proteinExistence type="inferred from homology"/>
<dbReference type="InterPro" id="IPR017441">
    <property type="entry name" value="Protein_kinase_ATP_BS"/>
</dbReference>
<evidence type="ECO:0000256" key="6">
    <source>
        <dbReference type="PROSITE-ProRule" id="PRU10141"/>
    </source>
</evidence>
<feature type="binding site" evidence="6">
    <location>
        <position position="194"/>
    </location>
    <ligand>
        <name>ATP</name>
        <dbReference type="ChEBI" id="CHEBI:30616"/>
    </ligand>
</feature>
<dbReference type="Pfam" id="PF00069">
    <property type="entry name" value="Pkinase"/>
    <property type="match status" value="1"/>
</dbReference>
<dbReference type="Gene3D" id="3.30.200.20">
    <property type="entry name" value="Phosphorylase Kinase, domain 1"/>
    <property type="match status" value="1"/>
</dbReference>
<dbReference type="Pfam" id="PF00836">
    <property type="entry name" value="Stathmin"/>
    <property type="match status" value="1"/>
</dbReference>
<dbReference type="InParanoid" id="A0A671WPH7"/>
<evidence type="ECO:0000256" key="3">
    <source>
        <dbReference type="ARBA" id="ARBA00022741"/>
    </source>
</evidence>
<dbReference type="GO" id="GO:0005524">
    <property type="term" value="F:ATP binding"/>
    <property type="evidence" value="ECO:0007669"/>
    <property type="project" value="UniProtKB-UniRule"/>
</dbReference>
<accession>A0A671WPH7</accession>
<dbReference type="PANTHER" id="PTHR10104">
    <property type="entry name" value="STATHMIN"/>
    <property type="match status" value="1"/>
</dbReference>
<name>A0A671WPH7_SPAAU</name>
<protein>
    <recommendedName>
        <fullName evidence="2">Stathmin-4</fullName>
    </recommendedName>
</protein>
<dbReference type="Gene3D" id="6.10.280.30">
    <property type="match status" value="1"/>
</dbReference>
<dbReference type="InterPro" id="IPR011009">
    <property type="entry name" value="Kinase-like_dom_sf"/>
</dbReference>
<dbReference type="GO" id="GO:0007019">
    <property type="term" value="P:microtubule depolymerization"/>
    <property type="evidence" value="ECO:0007669"/>
    <property type="project" value="TreeGrafter"/>
</dbReference>
<keyword evidence="11" id="KW-1185">Reference proteome</keyword>
<feature type="compositionally biased region" description="Polar residues" evidence="8">
    <location>
        <begin position="307"/>
        <end position="317"/>
    </location>
</feature>
<dbReference type="SUPFAM" id="SSF101494">
    <property type="entry name" value="Stathmin"/>
    <property type="match status" value="1"/>
</dbReference>
<evidence type="ECO:0000256" key="1">
    <source>
        <dbReference type="ARBA" id="ARBA00006959"/>
    </source>
</evidence>
<sequence>MTLAAYKEKVKELPLVSLFCSCLNPQTADKPTYKAEDAVDLGWCIIKDVEVIELNKRASGQAFEVILKPPSFDGVPDLNTTMPQRRDPSLEEIQKKLEAAEERRKCQEAELLKHLAEKREHEREVIQKAFEENNNFIKHAKEKLEQKMEANKENREALLAAMLERLQEKEVGRGSYGVVFEGHMARTGQRVAIKRLPCSNPECIELYLQELWAMRSTAKNHVNVIALHSCLLQTGPRSLKPLKSGKLPLRLVESVLKGSVVRAQHDQETDNSQSNTQRSIHSVSRLQDRTNTLPARAKLQDKAKPNASDSTTPQRPQNRTRKRPAQSEEEQPEPLRCLALWLVMEYCDGGDLNQYLLSSPPDAQRNLSVVRQLCSAVAFLHCLGITHRDLKPDNVLVCVTPKGPVVKVADFGLSKMSEGLLDGDLTRQHFSSTCGSDFYMAPEVWGGLTYTAQADIFSLGVMFWAVLERITFVEEGTTQEQLGAYVCKGRWLMPLGEALWENADLQLCIPMKFKRAPPLPPPPGPAMCTLLLDMLASNPDSRPPANQLEARVRSALKEDSH</sequence>
<evidence type="ECO:0000256" key="5">
    <source>
        <dbReference type="ARBA" id="ARBA00023054"/>
    </source>
</evidence>
<dbReference type="PROSITE" id="PS51663">
    <property type="entry name" value="STATHMIN_3"/>
    <property type="match status" value="1"/>
</dbReference>
<dbReference type="Proteomes" id="UP000472265">
    <property type="component" value="Chromosome 22"/>
</dbReference>
<organism evidence="10 11">
    <name type="scientific">Sparus aurata</name>
    <name type="common">Gilthead sea bream</name>
    <dbReference type="NCBI Taxonomy" id="8175"/>
    <lineage>
        <taxon>Eukaryota</taxon>
        <taxon>Metazoa</taxon>
        <taxon>Chordata</taxon>
        <taxon>Craniata</taxon>
        <taxon>Vertebrata</taxon>
        <taxon>Euteleostomi</taxon>
        <taxon>Actinopterygii</taxon>
        <taxon>Neopterygii</taxon>
        <taxon>Teleostei</taxon>
        <taxon>Neoteleostei</taxon>
        <taxon>Acanthomorphata</taxon>
        <taxon>Eupercaria</taxon>
        <taxon>Spariformes</taxon>
        <taxon>Sparidae</taxon>
        <taxon>Sparus</taxon>
    </lineage>
</organism>
<dbReference type="GO" id="GO:0015631">
    <property type="term" value="F:tubulin binding"/>
    <property type="evidence" value="ECO:0007669"/>
    <property type="project" value="TreeGrafter"/>
</dbReference>
<feature type="compositionally biased region" description="Polar residues" evidence="8">
    <location>
        <begin position="270"/>
        <end position="293"/>
    </location>
</feature>
<dbReference type="PROSITE" id="PS00108">
    <property type="entry name" value="PROTEIN_KINASE_ST"/>
    <property type="match status" value="1"/>
</dbReference>
<evidence type="ECO:0000256" key="2">
    <source>
        <dbReference type="ARBA" id="ARBA00020591"/>
    </source>
</evidence>
<dbReference type="GO" id="GO:0004674">
    <property type="term" value="F:protein serine/threonine kinase activity"/>
    <property type="evidence" value="ECO:0007669"/>
    <property type="project" value="UniProtKB-KW"/>
</dbReference>
<evidence type="ECO:0000256" key="7">
    <source>
        <dbReference type="SAM" id="Coils"/>
    </source>
</evidence>
<evidence type="ECO:0000313" key="10">
    <source>
        <dbReference type="Ensembl" id="ENSSAUP00010040825.1"/>
    </source>
</evidence>
<dbReference type="GO" id="GO:0031175">
    <property type="term" value="P:neuron projection development"/>
    <property type="evidence" value="ECO:0007669"/>
    <property type="project" value="TreeGrafter"/>
</dbReference>
<dbReference type="InterPro" id="IPR008271">
    <property type="entry name" value="Ser/Thr_kinase_AS"/>
</dbReference>
<dbReference type="PROSITE" id="PS01041">
    <property type="entry name" value="STATHMIN_2"/>
    <property type="match status" value="1"/>
</dbReference>
<feature type="coiled-coil region" evidence="7">
    <location>
        <begin position="90"/>
        <end position="161"/>
    </location>
</feature>
<dbReference type="AlphaFoldDB" id="A0A671WPH7"/>
<dbReference type="PANTHER" id="PTHR10104:SF6">
    <property type="entry name" value="STATHMIN-4"/>
    <property type="match status" value="1"/>
</dbReference>
<dbReference type="SMART" id="SM00220">
    <property type="entry name" value="S_TKc"/>
    <property type="match status" value="1"/>
</dbReference>
<evidence type="ECO:0000256" key="8">
    <source>
        <dbReference type="SAM" id="MobiDB-lite"/>
    </source>
</evidence>
<feature type="region of interest" description="Disordered" evidence="8">
    <location>
        <begin position="262"/>
        <end position="331"/>
    </location>
</feature>
<feature type="region of interest" description="Disordered" evidence="8">
    <location>
        <begin position="539"/>
        <end position="561"/>
    </location>
</feature>
<keyword evidence="3 6" id="KW-0547">Nucleotide-binding</keyword>
<evidence type="ECO:0000256" key="4">
    <source>
        <dbReference type="ARBA" id="ARBA00022840"/>
    </source>
</evidence>
<dbReference type="FunFam" id="1.10.510.10:FF:001574">
    <property type="entry name" value="Si:ch211-63o20.7"/>
    <property type="match status" value="1"/>
</dbReference>
<dbReference type="Gene3D" id="1.10.510.10">
    <property type="entry name" value="Transferase(Phosphotransferase) domain 1"/>
    <property type="match status" value="1"/>
</dbReference>
<reference evidence="10" key="1">
    <citation type="submission" date="2021-04" db="EMBL/GenBank/DDBJ databases">
        <authorList>
            <consortium name="Wellcome Sanger Institute Data Sharing"/>
        </authorList>
    </citation>
    <scope>NUCLEOTIDE SEQUENCE [LARGE SCALE GENOMIC DNA]</scope>
</reference>
<evidence type="ECO:0000259" key="9">
    <source>
        <dbReference type="PROSITE" id="PS50011"/>
    </source>
</evidence>
<dbReference type="InterPro" id="IPR030514">
    <property type="entry name" value="Stathmin_CS"/>
</dbReference>
<feature type="domain" description="Protein kinase" evidence="9">
    <location>
        <begin position="165"/>
        <end position="561"/>
    </location>
</feature>
<dbReference type="InterPro" id="IPR000719">
    <property type="entry name" value="Prot_kinase_dom"/>
</dbReference>
<comment type="similarity">
    <text evidence="1">Belongs to the stathmin family.</text>
</comment>
<dbReference type="GO" id="GO:0005737">
    <property type="term" value="C:cytoplasm"/>
    <property type="evidence" value="ECO:0007669"/>
    <property type="project" value="TreeGrafter"/>
</dbReference>
<keyword evidence="4 6" id="KW-0067">ATP-binding</keyword>
<dbReference type="InterPro" id="IPR000956">
    <property type="entry name" value="Stathmin_fam"/>
</dbReference>
<reference evidence="10" key="2">
    <citation type="submission" date="2025-08" db="UniProtKB">
        <authorList>
            <consortium name="Ensembl"/>
        </authorList>
    </citation>
    <scope>IDENTIFICATION</scope>
</reference>
<dbReference type="GO" id="GO:0031110">
    <property type="term" value="P:regulation of microtubule polymerization or depolymerization"/>
    <property type="evidence" value="ECO:0007669"/>
    <property type="project" value="InterPro"/>
</dbReference>
<dbReference type="PROSITE" id="PS00563">
    <property type="entry name" value="STATHMIN_1"/>
    <property type="match status" value="1"/>
</dbReference>
<dbReference type="InterPro" id="IPR036002">
    <property type="entry name" value="Stathmin_sf"/>
</dbReference>
<dbReference type="Ensembl" id="ENSSAUT00010043000.1">
    <property type="protein sequence ID" value="ENSSAUP00010040825.1"/>
    <property type="gene ID" value="ENSSAUG00010017137.1"/>
</dbReference>
<keyword evidence="5 7" id="KW-0175">Coiled coil</keyword>
<dbReference type="PRINTS" id="PR00345">
    <property type="entry name" value="STATHMIN"/>
</dbReference>
<dbReference type="SUPFAM" id="SSF56112">
    <property type="entry name" value="Protein kinase-like (PK-like)"/>
    <property type="match status" value="1"/>
</dbReference>
<gene>
    <name evidence="10" type="primary">si:ch211-63o20.7</name>
</gene>
<dbReference type="GeneTree" id="ENSGT00940000166937"/>
<evidence type="ECO:0000313" key="11">
    <source>
        <dbReference type="Proteomes" id="UP000472265"/>
    </source>
</evidence>